<dbReference type="Proteomes" id="UP000559256">
    <property type="component" value="Unassembled WGS sequence"/>
</dbReference>
<reference evidence="3 4" key="1">
    <citation type="journal article" date="2020" name="ISME J.">
        <title>Uncovering the hidden diversity of litter-decomposition mechanisms in mushroom-forming fungi.</title>
        <authorList>
            <person name="Floudas D."/>
            <person name="Bentzer J."/>
            <person name="Ahren D."/>
            <person name="Johansson T."/>
            <person name="Persson P."/>
            <person name="Tunlid A."/>
        </authorList>
    </citation>
    <scope>NUCLEOTIDE SEQUENCE [LARGE SCALE GENOMIC DNA]</scope>
    <source>
        <strain evidence="3 4">CBS 291.85</strain>
    </source>
</reference>
<keyword evidence="2" id="KW-0732">Signal</keyword>
<gene>
    <name evidence="3" type="ORF">D9758_014456</name>
</gene>
<organism evidence="3 4">
    <name type="scientific">Tetrapyrgos nigripes</name>
    <dbReference type="NCBI Taxonomy" id="182062"/>
    <lineage>
        <taxon>Eukaryota</taxon>
        <taxon>Fungi</taxon>
        <taxon>Dikarya</taxon>
        <taxon>Basidiomycota</taxon>
        <taxon>Agaricomycotina</taxon>
        <taxon>Agaricomycetes</taxon>
        <taxon>Agaricomycetidae</taxon>
        <taxon>Agaricales</taxon>
        <taxon>Marasmiineae</taxon>
        <taxon>Marasmiaceae</taxon>
        <taxon>Tetrapyrgos</taxon>
    </lineage>
</organism>
<dbReference type="OrthoDB" id="2339190at2759"/>
<evidence type="ECO:0000256" key="1">
    <source>
        <dbReference type="SAM" id="MobiDB-lite"/>
    </source>
</evidence>
<name>A0A8H5BVD2_9AGAR</name>
<sequence>MMFMLTTLCLFFLALVRAIPLESRDVINPQIMSPDASTVWVVGQTETVSWNTTNLPPDSQITNKLVTVILGFLESGDDSEHLMLDNPLAKDIPIRAGQVNITVPSVTPRNSYIVVVMGDSGNVSPQFTINAGQSLPASSGSSSSSASSNSASSSASGSSSRSSSSSSLITAPIPISGTVITGNPSSVPSVTSSGSVSAASPTATTPTTSGSSSVSRPSLGSSSSSASAESASQTDTNSAAWGMSFNYPCSFILAAVIIFLQV</sequence>
<feature type="chain" id="PRO_5034963291" evidence="2">
    <location>
        <begin position="19"/>
        <end position="262"/>
    </location>
</feature>
<feature type="compositionally biased region" description="Low complexity" evidence="1">
    <location>
        <begin position="137"/>
        <end position="167"/>
    </location>
</feature>
<evidence type="ECO:0000256" key="2">
    <source>
        <dbReference type="SAM" id="SignalP"/>
    </source>
</evidence>
<comment type="caution">
    <text evidence="3">The sequence shown here is derived from an EMBL/GenBank/DDBJ whole genome shotgun (WGS) entry which is preliminary data.</text>
</comment>
<feature type="region of interest" description="Disordered" evidence="1">
    <location>
        <begin position="134"/>
        <end position="167"/>
    </location>
</feature>
<keyword evidence="4" id="KW-1185">Reference proteome</keyword>
<feature type="signal peptide" evidence="2">
    <location>
        <begin position="1"/>
        <end position="18"/>
    </location>
</feature>
<feature type="region of interest" description="Disordered" evidence="1">
    <location>
        <begin position="186"/>
        <end position="232"/>
    </location>
</feature>
<dbReference type="AlphaFoldDB" id="A0A8H5BVD2"/>
<protein>
    <submittedName>
        <fullName evidence="3">Uncharacterized protein</fullName>
    </submittedName>
</protein>
<evidence type="ECO:0000313" key="3">
    <source>
        <dbReference type="EMBL" id="KAF5330274.1"/>
    </source>
</evidence>
<dbReference type="EMBL" id="JAACJM010000331">
    <property type="protein sequence ID" value="KAF5330274.1"/>
    <property type="molecule type" value="Genomic_DNA"/>
</dbReference>
<evidence type="ECO:0000313" key="4">
    <source>
        <dbReference type="Proteomes" id="UP000559256"/>
    </source>
</evidence>
<accession>A0A8H5BVD2</accession>
<proteinExistence type="predicted"/>